<gene>
    <name evidence="1" type="ORF">FB4_1950</name>
</gene>
<dbReference type="OrthoDB" id="15609at2"/>
<keyword evidence="2" id="KW-1185">Reference proteome</keyword>
<reference evidence="1 2" key="1">
    <citation type="journal article" date="2012" name="J. Bacteriol.">
        <title>Draft Genome Sequences for Two Metal-Reducing Pelosinus fermentans Strains Isolated from a Cr(VI)-Contaminated Site and for Type Strain R7.</title>
        <authorList>
            <person name="Brown S.D."/>
            <person name="Podar M."/>
            <person name="Klingeman D.M."/>
            <person name="Johnson C.M."/>
            <person name="Yang Z.K."/>
            <person name="Utturkar S.M."/>
            <person name="Land M.L."/>
            <person name="Mosher J.J."/>
            <person name="Hurt R.A.Jr."/>
            <person name="Phelps T.J."/>
            <person name="Palumbo A.V."/>
            <person name="Arkin A.P."/>
            <person name="Hazen T.C."/>
            <person name="Elias D.A."/>
        </authorList>
    </citation>
    <scope>NUCLEOTIDE SEQUENCE [LARGE SCALE GENOMIC DNA]</scope>
    <source>
        <strain evidence="1 2">B4</strain>
    </source>
</reference>
<evidence type="ECO:0000313" key="1">
    <source>
        <dbReference type="EMBL" id="EIW20738.1"/>
    </source>
</evidence>
<dbReference type="PATRIC" id="fig|1149862.3.peg.227"/>
<comment type="caution">
    <text evidence="1">The sequence shown here is derived from an EMBL/GenBank/DDBJ whole genome shotgun (WGS) entry which is preliminary data.</text>
</comment>
<accession>I8RKJ1</accession>
<name>I8RKJ1_9FIRM</name>
<dbReference type="RefSeq" id="WP_007930554.1">
    <property type="nucleotide sequence ID" value="NZ_AKVJ01000004.1"/>
</dbReference>
<dbReference type="Proteomes" id="UP000004324">
    <property type="component" value="Unassembled WGS sequence"/>
</dbReference>
<sequence>MEAINTKPSISWNKELSIKFVGDIWALAYYALIDAGKNDKLLQMQDSLKANQEPKEVFNIIQRFVDIEGVRSKIPRRRR</sequence>
<proteinExistence type="predicted"/>
<organism evidence="1 2">
    <name type="scientific">Pelosinus fermentans B4</name>
    <dbReference type="NCBI Taxonomy" id="1149862"/>
    <lineage>
        <taxon>Bacteria</taxon>
        <taxon>Bacillati</taxon>
        <taxon>Bacillota</taxon>
        <taxon>Negativicutes</taxon>
        <taxon>Selenomonadales</taxon>
        <taxon>Sporomusaceae</taxon>
        <taxon>Pelosinus</taxon>
    </lineage>
</organism>
<evidence type="ECO:0000313" key="2">
    <source>
        <dbReference type="Proteomes" id="UP000004324"/>
    </source>
</evidence>
<dbReference type="AlphaFoldDB" id="I8RKJ1"/>
<dbReference type="EMBL" id="AKVJ01000004">
    <property type="protein sequence ID" value="EIW20738.1"/>
    <property type="molecule type" value="Genomic_DNA"/>
</dbReference>
<protein>
    <submittedName>
        <fullName evidence="1">Uncharacterized protein</fullName>
    </submittedName>
</protein>